<sequence length="88" mass="9356">MVIAGTSWKRTRGISPIDSSANLDSIISEDGGWKVDRSFSPAEAESDDTSTDELISSEDDSTLSISNDDEETVHPNGQPESVEKGGVV</sequence>
<dbReference type="AlphaFoldDB" id="A0A814LZ37"/>
<feature type="compositionally biased region" description="Acidic residues" evidence="1">
    <location>
        <begin position="44"/>
        <end position="71"/>
    </location>
</feature>
<dbReference type="Proteomes" id="UP000663852">
    <property type="component" value="Unassembled WGS sequence"/>
</dbReference>
<evidence type="ECO:0000313" key="3">
    <source>
        <dbReference type="EMBL" id="CAF1418137.1"/>
    </source>
</evidence>
<protein>
    <submittedName>
        <fullName evidence="2">Uncharacterized protein</fullName>
    </submittedName>
</protein>
<dbReference type="EMBL" id="CAJNOJ010000363">
    <property type="protein sequence ID" value="CAF1418137.1"/>
    <property type="molecule type" value="Genomic_DNA"/>
</dbReference>
<evidence type="ECO:0000256" key="1">
    <source>
        <dbReference type="SAM" id="MobiDB-lite"/>
    </source>
</evidence>
<keyword evidence="4" id="KW-1185">Reference proteome</keyword>
<dbReference type="Proteomes" id="UP000663828">
    <property type="component" value="Unassembled WGS sequence"/>
</dbReference>
<gene>
    <name evidence="3" type="ORF">EDS130_LOCUS37252</name>
    <name evidence="2" type="ORF">XAT740_LOCUS16738</name>
</gene>
<name>A0A814LZ37_ADIRI</name>
<accession>A0A814LZ37</accession>
<comment type="caution">
    <text evidence="2">The sequence shown here is derived from an EMBL/GenBank/DDBJ whole genome shotgun (WGS) entry which is preliminary data.</text>
</comment>
<evidence type="ECO:0000313" key="2">
    <source>
        <dbReference type="EMBL" id="CAF1069670.1"/>
    </source>
</evidence>
<feature type="region of interest" description="Disordered" evidence="1">
    <location>
        <begin position="1"/>
        <end position="88"/>
    </location>
</feature>
<dbReference type="EMBL" id="CAJNOR010001074">
    <property type="protein sequence ID" value="CAF1069670.1"/>
    <property type="molecule type" value="Genomic_DNA"/>
</dbReference>
<organism evidence="2 4">
    <name type="scientific">Adineta ricciae</name>
    <name type="common">Rotifer</name>
    <dbReference type="NCBI Taxonomy" id="249248"/>
    <lineage>
        <taxon>Eukaryota</taxon>
        <taxon>Metazoa</taxon>
        <taxon>Spiralia</taxon>
        <taxon>Gnathifera</taxon>
        <taxon>Rotifera</taxon>
        <taxon>Eurotatoria</taxon>
        <taxon>Bdelloidea</taxon>
        <taxon>Adinetida</taxon>
        <taxon>Adinetidae</taxon>
        <taxon>Adineta</taxon>
    </lineage>
</organism>
<proteinExistence type="predicted"/>
<evidence type="ECO:0000313" key="4">
    <source>
        <dbReference type="Proteomes" id="UP000663828"/>
    </source>
</evidence>
<reference evidence="2" key="1">
    <citation type="submission" date="2021-02" db="EMBL/GenBank/DDBJ databases">
        <authorList>
            <person name="Nowell W R."/>
        </authorList>
    </citation>
    <scope>NUCLEOTIDE SEQUENCE</scope>
</reference>